<dbReference type="OrthoDB" id="3941538at2759"/>
<name>A0A4Q9N893_9APHY</name>
<keyword evidence="1" id="KW-0472">Membrane</keyword>
<feature type="transmembrane region" description="Helical" evidence="1">
    <location>
        <begin position="438"/>
        <end position="457"/>
    </location>
</feature>
<sequence length="463" mass="52539">MRPEDLRKYTLDNLYPPTLRSASAQTAFSLCTLLYFRTYLAEASPRGRDVWAQWRQDHRNATALHDADALVVQVWEHFLEEEGSSEDVKEILWSEYPLYPHSRRSVRVFDFLASGDAPAKLLSHPLVHTTAVDAWKYGLFDEVGNEGISSRLLHFLDSNGTPRALHLFDLLVYLAFLGLLCNYLIDPPYQTEVATSDPRSTLLSLYALSKLFTSWSSATLPFSLVILSFLISIPLPPLPDTFAYTLLLLAFSWKILLLHIPVQPSPLFLLPPEQMLPLAVLVWRGLARTFVPIVAFFIPGLFISLVLLSTSLNDRLLFNGHATLTMIPSPMASRVVFLALFTVIFIFLCCALGFSVLIHPFLAPHEGPARSSWDRYSSSVGLEARQAYIRAVRTYSTPYYFPAPLNILHILFVRIPRAVYILAGRKATPRSLEVVEEVLWRVTVAPFTFAISTLWLWNLRTRW</sequence>
<proteinExistence type="predicted"/>
<evidence type="ECO:0000256" key="1">
    <source>
        <dbReference type="SAM" id="Phobius"/>
    </source>
</evidence>
<keyword evidence="1" id="KW-0812">Transmembrane</keyword>
<feature type="transmembrane region" description="Helical" evidence="1">
    <location>
        <begin position="282"/>
        <end position="308"/>
    </location>
</feature>
<dbReference type="AlphaFoldDB" id="A0A4Q9N893"/>
<accession>A0A4Q9N893</accession>
<protein>
    <submittedName>
        <fullName evidence="2">Uncharacterized protein</fullName>
    </submittedName>
</protein>
<organism evidence="2">
    <name type="scientific">Dichomitus squalens</name>
    <dbReference type="NCBI Taxonomy" id="114155"/>
    <lineage>
        <taxon>Eukaryota</taxon>
        <taxon>Fungi</taxon>
        <taxon>Dikarya</taxon>
        <taxon>Basidiomycota</taxon>
        <taxon>Agaricomycotina</taxon>
        <taxon>Agaricomycetes</taxon>
        <taxon>Polyporales</taxon>
        <taxon>Polyporaceae</taxon>
        <taxon>Dichomitus</taxon>
    </lineage>
</organism>
<feature type="transmembrane region" description="Helical" evidence="1">
    <location>
        <begin position="335"/>
        <end position="358"/>
    </location>
</feature>
<feature type="transmembrane region" description="Helical" evidence="1">
    <location>
        <begin position="205"/>
        <end position="230"/>
    </location>
</feature>
<dbReference type="EMBL" id="ML143387">
    <property type="protein sequence ID" value="TBU35176.1"/>
    <property type="molecule type" value="Genomic_DNA"/>
</dbReference>
<feature type="transmembrane region" description="Helical" evidence="1">
    <location>
        <begin position="164"/>
        <end position="185"/>
    </location>
</feature>
<reference evidence="2" key="1">
    <citation type="submission" date="2019-01" db="EMBL/GenBank/DDBJ databases">
        <title>Draft genome sequences of three monokaryotic isolates of the white-rot basidiomycete fungus Dichomitus squalens.</title>
        <authorList>
            <consortium name="DOE Joint Genome Institute"/>
            <person name="Lopez S.C."/>
            <person name="Andreopoulos B."/>
            <person name="Pangilinan J."/>
            <person name="Lipzen A."/>
            <person name="Riley R."/>
            <person name="Ahrendt S."/>
            <person name="Ng V."/>
            <person name="Barry K."/>
            <person name="Daum C."/>
            <person name="Grigoriev I.V."/>
            <person name="Hilden K.S."/>
            <person name="Makela M.R."/>
            <person name="de Vries R.P."/>
        </authorList>
    </citation>
    <scope>NUCLEOTIDE SEQUENCE [LARGE SCALE GENOMIC DNA]</scope>
    <source>
        <strain evidence="2">OM18370.1</strain>
    </source>
</reference>
<feature type="transmembrane region" description="Helical" evidence="1">
    <location>
        <begin position="242"/>
        <end position="262"/>
    </location>
</feature>
<evidence type="ECO:0000313" key="2">
    <source>
        <dbReference type="EMBL" id="TBU35176.1"/>
    </source>
</evidence>
<dbReference type="Proteomes" id="UP000292957">
    <property type="component" value="Unassembled WGS sequence"/>
</dbReference>
<gene>
    <name evidence="2" type="ORF">BD311DRAFT_745712</name>
</gene>
<keyword evidence="1" id="KW-1133">Transmembrane helix</keyword>